<reference evidence="2" key="1">
    <citation type="submission" date="2022-05" db="EMBL/GenBank/DDBJ databases">
        <title>Comparative Genomics of Spacecraft Associated Microbes.</title>
        <authorList>
            <person name="Tran M.T."/>
            <person name="Wright A."/>
            <person name="Seuylemezian A."/>
            <person name="Eisen J."/>
            <person name="Coil D."/>
        </authorList>
    </citation>
    <scope>NUCLEOTIDE SEQUENCE</scope>
    <source>
        <strain evidence="2">214.1.1</strain>
    </source>
</reference>
<evidence type="ECO:0000313" key="2">
    <source>
        <dbReference type="EMBL" id="MCM3716424.1"/>
    </source>
</evidence>
<name>A0A9X2DSW3_9BACI</name>
<evidence type="ECO:0000313" key="3">
    <source>
        <dbReference type="Proteomes" id="UP001139179"/>
    </source>
</evidence>
<organism evidence="2 3">
    <name type="scientific">Halalkalibacter oceani</name>
    <dbReference type="NCBI Taxonomy" id="1653776"/>
    <lineage>
        <taxon>Bacteria</taxon>
        <taxon>Bacillati</taxon>
        <taxon>Bacillota</taxon>
        <taxon>Bacilli</taxon>
        <taxon>Bacillales</taxon>
        <taxon>Bacillaceae</taxon>
        <taxon>Halalkalibacter</taxon>
    </lineage>
</organism>
<dbReference type="Proteomes" id="UP001139179">
    <property type="component" value="Unassembled WGS sequence"/>
</dbReference>
<keyword evidence="3" id="KW-1185">Reference proteome</keyword>
<dbReference type="InterPro" id="IPR025555">
    <property type="entry name" value="YppG"/>
</dbReference>
<dbReference type="AlphaFoldDB" id="A0A9X2DSW3"/>
<dbReference type="EMBL" id="JAMBOL010000037">
    <property type="protein sequence ID" value="MCM3716424.1"/>
    <property type="molecule type" value="Genomic_DNA"/>
</dbReference>
<evidence type="ECO:0000256" key="1">
    <source>
        <dbReference type="SAM" id="MobiDB-lite"/>
    </source>
</evidence>
<comment type="caution">
    <text evidence="2">The sequence shown here is derived from an EMBL/GenBank/DDBJ whole genome shotgun (WGS) entry which is preliminary data.</text>
</comment>
<gene>
    <name evidence="2" type="ORF">M3202_20465</name>
</gene>
<feature type="region of interest" description="Disordered" evidence="1">
    <location>
        <begin position="1"/>
        <end position="30"/>
    </location>
</feature>
<dbReference type="Pfam" id="PF14179">
    <property type="entry name" value="YppG"/>
    <property type="match status" value="1"/>
</dbReference>
<dbReference type="RefSeq" id="WP_251225079.1">
    <property type="nucleotide sequence ID" value="NZ_JAMBOL010000037.1"/>
</dbReference>
<proteinExistence type="predicted"/>
<sequence>MFPRQRNRQMPPYQHGSHPYPFPPHQRPGRPYQQYMQQMDPSSQAFGYKPKKTSFLKSAFIGENGSFDVGRTVQTVDQVVKTVSQVSPIVKQIGSFFLKK</sequence>
<accession>A0A9X2DSW3</accession>
<protein>
    <submittedName>
        <fullName evidence="2">YppG family protein</fullName>
    </submittedName>
</protein>